<reference evidence="13" key="1">
    <citation type="submission" date="2015-07" db="EMBL/GenBank/DDBJ databases">
        <title>Adaptation to a free-living lifestyle via gene acquisitions in the diplomonad Trepomonas sp. PC1.</title>
        <authorList>
            <person name="Xu F."/>
            <person name="Jerlstrom-Hultqvist J."/>
            <person name="Kolisko M."/>
            <person name="Simpson A.G.B."/>
            <person name="Roger A.J."/>
            <person name="Svard S.G."/>
            <person name="Andersson J.O."/>
        </authorList>
    </citation>
    <scope>NUCLEOTIDE SEQUENCE</scope>
    <source>
        <strain evidence="13">PC1</strain>
    </source>
</reference>
<evidence type="ECO:0000256" key="11">
    <source>
        <dbReference type="ARBA" id="ARBA00049015"/>
    </source>
</evidence>
<dbReference type="Pfam" id="PF03747">
    <property type="entry name" value="ADP_ribosyl_GH"/>
    <property type="match status" value="1"/>
</dbReference>
<keyword evidence="12" id="KW-0479">Metal-binding</keyword>
<feature type="binding site" evidence="12">
    <location>
        <position position="118"/>
    </location>
    <ligand>
        <name>Mg(2+)</name>
        <dbReference type="ChEBI" id="CHEBI:18420"/>
        <label>1</label>
    </ligand>
</feature>
<dbReference type="PANTHER" id="PTHR16222">
    <property type="entry name" value="ADP-RIBOSYLGLYCOHYDROLASE"/>
    <property type="match status" value="1"/>
</dbReference>
<dbReference type="SUPFAM" id="SSF101478">
    <property type="entry name" value="ADP-ribosylglycohydrolase"/>
    <property type="match status" value="1"/>
</dbReference>
<evidence type="ECO:0000256" key="4">
    <source>
        <dbReference type="ARBA" id="ARBA00041057"/>
    </source>
</evidence>
<dbReference type="Gene3D" id="1.10.4080.10">
    <property type="entry name" value="ADP-ribosylation/Crystallin J1"/>
    <property type="match status" value="1"/>
</dbReference>
<proteinExistence type="inferred from homology"/>
<feature type="binding site" evidence="12">
    <location>
        <position position="119"/>
    </location>
    <ligand>
        <name>Mg(2+)</name>
        <dbReference type="ChEBI" id="CHEBI:18420"/>
        <label>1</label>
    </ligand>
</feature>
<evidence type="ECO:0000313" key="13">
    <source>
        <dbReference type="EMBL" id="JAP92819.1"/>
    </source>
</evidence>
<evidence type="ECO:0000256" key="7">
    <source>
        <dbReference type="ARBA" id="ARBA00042722"/>
    </source>
</evidence>
<comment type="similarity">
    <text evidence="1">Belongs to the ADP-ribosylglycohydrolase family.</text>
</comment>
<evidence type="ECO:0000256" key="8">
    <source>
        <dbReference type="ARBA" id="ARBA00042850"/>
    </source>
</evidence>
<evidence type="ECO:0000256" key="2">
    <source>
        <dbReference type="ARBA" id="ARBA00012255"/>
    </source>
</evidence>
<feature type="binding site" evidence="12">
    <location>
        <position position="352"/>
    </location>
    <ligand>
        <name>Mg(2+)</name>
        <dbReference type="ChEBI" id="CHEBI:18420"/>
        <label>1</label>
    </ligand>
</feature>
<name>A0A146KBR3_9EUKA</name>
<sequence>MKNQEMISCSYLTDNKDLMKSALSLKIQLEKSNYSQLSTLQRRQLGAFMGTIVGDALGAPFEFMEFTKSKMLPGKVYSFPETKKQYQQTFQSEQVVDCCPKTCQNFNLGFGALAGMWTDDSCQMLCLAEVLAFYKTVNGCQLHWAIDDWWKHGFCTAHSSDLLKMQQKLSGGEVGSFGRGMTTKQSMHWFYDQNLQREDELQSCYTESGDDKTDGNGALMRNGVTFLIKDLDGAIKAAEQQAKTTHKGTAQTLCCMLHTFVGWSYVNQQNLTADFVDLEVFKQLLANDEIPEVFQNVLDSEGKYNWKSPDWDLSQENARGCVGGYAVDCIALALHYLYHSKRLEDLATRGGDADTNAAVFGCLFGAKFGIEGFRENWLRAVLRFDEFGLVCARFLALSGK</sequence>
<dbReference type="GO" id="GO:0004649">
    <property type="term" value="F:poly(ADP-ribose) glycohydrolase activity"/>
    <property type="evidence" value="ECO:0007669"/>
    <property type="project" value="UniProtKB-EC"/>
</dbReference>
<comment type="cofactor">
    <cofactor evidence="12">
        <name>Mg(2+)</name>
        <dbReference type="ChEBI" id="CHEBI:18420"/>
    </cofactor>
    <text evidence="12">Binds 2 magnesium ions per subunit.</text>
</comment>
<dbReference type="AlphaFoldDB" id="A0A146KBR3"/>
<feature type="binding site" evidence="12">
    <location>
        <position position="355"/>
    </location>
    <ligand>
        <name>Mg(2+)</name>
        <dbReference type="ChEBI" id="CHEBI:18420"/>
        <label>1</label>
    </ligand>
</feature>
<dbReference type="PANTHER" id="PTHR16222:SF24">
    <property type="entry name" value="ADP-RIBOSYLHYDROLASE ARH3"/>
    <property type="match status" value="1"/>
</dbReference>
<feature type="binding site" evidence="12">
    <location>
        <position position="354"/>
    </location>
    <ligand>
        <name>Mg(2+)</name>
        <dbReference type="ChEBI" id="CHEBI:18420"/>
        <label>1</label>
    </ligand>
</feature>
<protein>
    <recommendedName>
        <fullName evidence="4">ADP-ribosylhydrolase ARH3</fullName>
        <ecNumber evidence="2">3.2.1.143</ecNumber>
    </recommendedName>
    <alternativeName>
        <fullName evidence="5">ADP-ribose glycohydrolase ARH3</fullName>
    </alternativeName>
    <alternativeName>
        <fullName evidence="6">ADP-ribosylhydrolase 3</fullName>
    </alternativeName>
    <alternativeName>
        <fullName evidence="9">O-acetyl-ADP-ribose deacetylase ARH3</fullName>
    </alternativeName>
    <alternativeName>
        <fullName evidence="10">Poly(ADP-ribose) glycohydrolase ARH3</fullName>
    </alternativeName>
    <alternativeName>
        <fullName evidence="8">[Protein ADP-ribosylarginine] hydrolase-like protein 2</fullName>
    </alternativeName>
    <alternativeName>
        <fullName evidence="7">[Protein ADP-ribosylserine] hydrolase</fullName>
    </alternativeName>
</protein>
<evidence type="ECO:0000256" key="12">
    <source>
        <dbReference type="PIRSR" id="PIRSR605502-1"/>
    </source>
</evidence>
<dbReference type="InterPro" id="IPR050792">
    <property type="entry name" value="ADP-ribosylglycohydrolase"/>
</dbReference>
<evidence type="ECO:0000256" key="3">
    <source>
        <dbReference type="ARBA" id="ARBA00022801"/>
    </source>
</evidence>
<evidence type="ECO:0000256" key="6">
    <source>
        <dbReference type="ARBA" id="ARBA00042471"/>
    </source>
</evidence>
<dbReference type="InterPro" id="IPR036705">
    <property type="entry name" value="Ribosyl_crysJ1_sf"/>
</dbReference>
<keyword evidence="3 13" id="KW-0378">Hydrolase</keyword>
<dbReference type="InterPro" id="IPR005502">
    <property type="entry name" value="Ribosyl_crysJ1"/>
</dbReference>
<dbReference type="GO" id="GO:0046872">
    <property type="term" value="F:metal ion binding"/>
    <property type="evidence" value="ECO:0007669"/>
    <property type="project" value="UniProtKB-KW"/>
</dbReference>
<organism evidence="13">
    <name type="scientific">Trepomonas sp. PC1</name>
    <dbReference type="NCBI Taxonomy" id="1076344"/>
    <lineage>
        <taxon>Eukaryota</taxon>
        <taxon>Metamonada</taxon>
        <taxon>Diplomonadida</taxon>
        <taxon>Hexamitidae</taxon>
        <taxon>Hexamitinae</taxon>
        <taxon>Trepomonas</taxon>
    </lineage>
</organism>
<evidence type="ECO:0000256" key="1">
    <source>
        <dbReference type="ARBA" id="ARBA00010702"/>
    </source>
</evidence>
<dbReference type="EMBL" id="GDID01003787">
    <property type="protein sequence ID" value="JAP92819.1"/>
    <property type="molecule type" value="Transcribed_RNA"/>
</dbReference>
<evidence type="ECO:0000256" key="10">
    <source>
        <dbReference type="ARBA" id="ARBA00043193"/>
    </source>
</evidence>
<feature type="binding site" evidence="12">
    <location>
        <position position="120"/>
    </location>
    <ligand>
        <name>Mg(2+)</name>
        <dbReference type="ChEBI" id="CHEBI:18420"/>
        <label>1</label>
    </ligand>
</feature>
<evidence type="ECO:0000256" key="9">
    <source>
        <dbReference type="ARBA" id="ARBA00043187"/>
    </source>
</evidence>
<keyword evidence="12" id="KW-0460">Magnesium</keyword>
<accession>A0A146KBR3</accession>
<gene>
    <name evidence="13" type="ORF">TPC1_15113</name>
</gene>
<comment type="catalytic activity">
    <reaction evidence="11">
        <text>alpha-NAD(+) + H2O = ADP-D-ribose + nicotinamide + H(+)</text>
        <dbReference type="Rhea" id="RHEA:68792"/>
        <dbReference type="ChEBI" id="CHEBI:15377"/>
        <dbReference type="ChEBI" id="CHEBI:15378"/>
        <dbReference type="ChEBI" id="CHEBI:17154"/>
        <dbReference type="ChEBI" id="CHEBI:57967"/>
        <dbReference type="ChEBI" id="CHEBI:77017"/>
    </reaction>
</comment>
<dbReference type="EC" id="3.2.1.143" evidence="2"/>
<evidence type="ECO:0000256" key="5">
    <source>
        <dbReference type="ARBA" id="ARBA00042398"/>
    </source>
</evidence>